<evidence type="ECO:0000259" key="9">
    <source>
        <dbReference type="PROSITE" id="PS50011"/>
    </source>
</evidence>
<dbReference type="InterPro" id="IPR017441">
    <property type="entry name" value="Protein_kinase_ATP_BS"/>
</dbReference>
<dbReference type="Pfam" id="PF00069">
    <property type="entry name" value="Pkinase"/>
    <property type="match status" value="1"/>
</dbReference>
<evidence type="ECO:0000256" key="8">
    <source>
        <dbReference type="SAM" id="MobiDB-lite"/>
    </source>
</evidence>
<reference evidence="11" key="1">
    <citation type="submission" date="2017-02" db="UniProtKB">
        <authorList>
            <consortium name="WormBaseParasite"/>
        </authorList>
    </citation>
    <scope>IDENTIFICATION</scope>
</reference>
<accession>A0A0N5AMJ1</accession>
<dbReference type="PROSITE" id="PS50011">
    <property type="entry name" value="PROTEIN_KINASE_DOM"/>
    <property type="match status" value="1"/>
</dbReference>
<feature type="binding site" evidence="7">
    <location>
        <position position="712"/>
    </location>
    <ligand>
        <name>ATP</name>
        <dbReference type="ChEBI" id="CHEBI:30616"/>
    </ligand>
</feature>
<dbReference type="GO" id="GO:0005524">
    <property type="term" value="F:ATP binding"/>
    <property type="evidence" value="ECO:0007669"/>
    <property type="project" value="UniProtKB-UniRule"/>
</dbReference>
<feature type="compositionally biased region" description="Basic and acidic residues" evidence="8">
    <location>
        <begin position="534"/>
        <end position="553"/>
    </location>
</feature>
<dbReference type="Proteomes" id="UP000046393">
    <property type="component" value="Unplaced"/>
</dbReference>
<dbReference type="PROSITE" id="PS00107">
    <property type="entry name" value="PROTEIN_KINASE_ATP"/>
    <property type="match status" value="1"/>
</dbReference>
<dbReference type="Gene3D" id="3.30.200.20">
    <property type="entry name" value="Phosphorylase Kinase, domain 1"/>
    <property type="match status" value="1"/>
</dbReference>
<dbReference type="WBParaSite" id="SMUV_0000579901-mRNA-1">
    <property type="protein sequence ID" value="SMUV_0000579901-mRNA-1"/>
    <property type="gene ID" value="SMUV_0000579901"/>
</dbReference>
<evidence type="ECO:0000313" key="11">
    <source>
        <dbReference type="WBParaSite" id="SMUV_0000579901-mRNA-1"/>
    </source>
</evidence>
<dbReference type="SMART" id="SM00220">
    <property type="entry name" value="S_TKc"/>
    <property type="match status" value="1"/>
</dbReference>
<dbReference type="InterPro" id="IPR011009">
    <property type="entry name" value="Kinase-like_dom_sf"/>
</dbReference>
<dbReference type="PANTHER" id="PTHR45646:SF11">
    <property type="entry name" value="SERINE_THREONINE-PROTEIN KINASE DOA"/>
    <property type="match status" value="1"/>
</dbReference>
<dbReference type="GO" id="GO:0043484">
    <property type="term" value="P:regulation of RNA splicing"/>
    <property type="evidence" value="ECO:0007669"/>
    <property type="project" value="TreeGrafter"/>
</dbReference>
<organism evidence="10 11">
    <name type="scientific">Syphacia muris</name>
    <dbReference type="NCBI Taxonomy" id="451379"/>
    <lineage>
        <taxon>Eukaryota</taxon>
        <taxon>Metazoa</taxon>
        <taxon>Ecdysozoa</taxon>
        <taxon>Nematoda</taxon>
        <taxon>Chromadorea</taxon>
        <taxon>Rhabditida</taxon>
        <taxon>Spirurina</taxon>
        <taxon>Oxyuridomorpha</taxon>
        <taxon>Oxyuroidea</taxon>
        <taxon>Oxyuridae</taxon>
        <taxon>Syphacia</taxon>
    </lineage>
</organism>
<evidence type="ECO:0000256" key="5">
    <source>
        <dbReference type="ARBA" id="ARBA00022840"/>
    </source>
</evidence>
<feature type="region of interest" description="Disordered" evidence="8">
    <location>
        <begin position="1008"/>
        <end position="1032"/>
    </location>
</feature>
<keyword evidence="3 7" id="KW-0547">Nucleotide-binding</keyword>
<keyword evidence="2" id="KW-0808">Transferase</keyword>
<evidence type="ECO:0000256" key="6">
    <source>
        <dbReference type="ARBA" id="ARBA00037966"/>
    </source>
</evidence>
<evidence type="ECO:0000256" key="1">
    <source>
        <dbReference type="ARBA" id="ARBA00022527"/>
    </source>
</evidence>
<keyword evidence="4" id="KW-0418">Kinase</keyword>
<dbReference type="AlphaFoldDB" id="A0A0N5AMJ1"/>
<dbReference type="GO" id="GO:0004674">
    <property type="term" value="F:protein serine/threonine kinase activity"/>
    <property type="evidence" value="ECO:0007669"/>
    <property type="project" value="UniProtKB-KW"/>
</dbReference>
<keyword evidence="10" id="KW-1185">Reference proteome</keyword>
<comment type="similarity">
    <text evidence="6">Belongs to the protein kinase superfamily. CMGC Ser/Thr protein kinase family. Lammer subfamily.</text>
</comment>
<sequence>MFDLLSTVLYFLSLSQQYSMKISSFQPLPVHSKWSPFNPNIAALNCLLYQIPDNSVLASRQDLSSRQSSLDYSPSVLPPAAHLPLIRHYFSHKIPQFATIVPSPLLHISTNQKTVSKSGLLNSKEKLPPKKLNGVVSYSVDCKCKMPRRGAPIIVIPRKRKYKNYISRRRNTQLLANLRRCTSDPIVYKSYNNWAGLTRPYLPGETEGETSNFKYDDSNKNSIILKNNTNGDQKSVVGKDSDSLMTTSLDKGSLINSHVSGGTCSSGGSADPRMVDLSRRLPSKRDFTTGISVGSPVLKEVQDSAEFIKAMSPTAAAGISDLSKAKKHLLAEYEVPAGRIAAENLKTKSFCPSYTNNLASCCSDGDKSMNKAQCATIHRPDGDKLSTAVKKAAAENSAFDNKLTAVHLDISYKANKSQKNIQLPKVIDVAADGNSDRLNARQRQSRQTHEDVGNVAELREYTNLLLVADADASKINNMGEKEEERVAEKYAQKTVTAVAAAFSNLAVEKPIRSQYDFKVKSVAEKSQLAKPMLKRNDSATHSFEKNPKNELQPKHGTVAVVPPFIPSVLSKKKTSRSIADANSRLIASLQLPLSVSAKIDRLIANAEKKRKDKERRSKAHAPKIFKSDKAEGQHQTTLKSQARVPGVTPSSSVIPSVARPIIQDDRDGHLIYQEGDVIAGRYEIVNTLGEGTFGKVVRVIDRERNNKEFALKIIKNVSKYRDAARLEINVLKKLQERDPHGNFLVIQLIDHFDYHGHVCLLFELLGLSVFDFMKANNYQAYPMEQTRYIAYQLCYAVKFMHDNRLTHTDLKPENILFVNSSYRIVDENKKKPLRVIEDARVRLIDLGSATFDHEHHSSVVSTRHYRAPEVILELGWAQSCDVWSVGCIIFELYLGITLFQTHDNREHLAMMERILGTLPYRMCRKSKTKYFYHGHLDWDDKTQAGQYVKDNCKPLARYMKTHDEEERELFDLIFRMLQYEPKQRITLAEALNHKFFKRLPPHLRLPEHPEKVTTASNGSASSAVDINSNGTR</sequence>
<dbReference type="InterPro" id="IPR000719">
    <property type="entry name" value="Prot_kinase_dom"/>
</dbReference>
<evidence type="ECO:0000256" key="7">
    <source>
        <dbReference type="PROSITE-ProRule" id="PRU10141"/>
    </source>
</evidence>
<dbReference type="SUPFAM" id="SSF56112">
    <property type="entry name" value="Protein kinase-like (PK-like)"/>
    <property type="match status" value="1"/>
</dbReference>
<feature type="domain" description="Protein kinase" evidence="9">
    <location>
        <begin position="682"/>
        <end position="996"/>
    </location>
</feature>
<dbReference type="PANTHER" id="PTHR45646">
    <property type="entry name" value="SERINE/THREONINE-PROTEIN KINASE DOA-RELATED"/>
    <property type="match status" value="1"/>
</dbReference>
<feature type="compositionally biased region" description="Polar residues" evidence="8">
    <location>
        <begin position="1013"/>
        <end position="1032"/>
    </location>
</feature>
<name>A0A0N5AMJ1_9BILA</name>
<proteinExistence type="inferred from homology"/>
<dbReference type="InterPro" id="IPR008271">
    <property type="entry name" value="Ser/Thr_kinase_AS"/>
</dbReference>
<protein>
    <submittedName>
        <fullName evidence="11">Protein kinase domain-containing protein</fullName>
    </submittedName>
</protein>
<dbReference type="PROSITE" id="PS00108">
    <property type="entry name" value="PROTEIN_KINASE_ST"/>
    <property type="match status" value="1"/>
</dbReference>
<keyword evidence="1" id="KW-0723">Serine/threonine-protein kinase</keyword>
<feature type="region of interest" description="Disordered" evidence="8">
    <location>
        <begin position="531"/>
        <end position="555"/>
    </location>
</feature>
<dbReference type="GO" id="GO:0005634">
    <property type="term" value="C:nucleus"/>
    <property type="evidence" value="ECO:0007669"/>
    <property type="project" value="TreeGrafter"/>
</dbReference>
<evidence type="ECO:0000256" key="3">
    <source>
        <dbReference type="ARBA" id="ARBA00022741"/>
    </source>
</evidence>
<evidence type="ECO:0000256" key="2">
    <source>
        <dbReference type="ARBA" id="ARBA00022679"/>
    </source>
</evidence>
<dbReference type="STRING" id="451379.A0A0N5AMJ1"/>
<dbReference type="CDD" id="cd14134">
    <property type="entry name" value="PKc_CLK"/>
    <property type="match status" value="1"/>
</dbReference>
<evidence type="ECO:0000313" key="10">
    <source>
        <dbReference type="Proteomes" id="UP000046393"/>
    </source>
</evidence>
<feature type="region of interest" description="Disordered" evidence="8">
    <location>
        <begin position="608"/>
        <end position="652"/>
    </location>
</feature>
<dbReference type="Gene3D" id="1.10.510.10">
    <property type="entry name" value="Transferase(Phosphotransferase) domain 1"/>
    <property type="match status" value="1"/>
</dbReference>
<dbReference type="InterPro" id="IPR051175">
    <property type="entry name" value="CLK_kinases"/>
</dbReference>
<feature type="compositionally biased region" description="Basic residues" evidence="8">
    <location>
        <begin position="610"/>
        <end position="623"/>
    </location>
</feature>
<keyword evidence="5 7" id="KW-0067">ATP-binding</keyword>
<evidence type="ECO:0000256" key="4">
    <source>
        <dbReference type="ARBA" id="ARBA00022777"/>
    </source>
</evidence>